<dbReference type="Gene3D" id="3.20.20.70">
    <property type="entry name" value="Aldolase class I"/>
    <property type="match status" value="1"/>
</dbReference>
<feature type="transmembrane region" description="Helical" evidence="6">
    <location>
        <begin position="186"/>
        <end position="212"/>
    </location>
</feature>
<dbReference type="InterPro" id="IPR013785">
    <property type="entry name" value="Aldolase_TIM"/>
</dbReference>
<dbReference type="SMART" id="SM01130">
    <property type="entry name" value="DHDPS"/>
    <property type="match status" value="1"/>
</dbReference>
<dbReference type="CDD" id="cd00408">
    <property type="entry name" value="DHDPS-like"/>
    <property type="match status" value="1"/>
</dbReference>
<feature type="active site" description="Schiff-base intermediate with substrate" evidence="4">
    <location>
        <position position="167"/>
    </location>
</feature>
<comment type="similarity">
    <text evidence="1 3">Belongs to the DapA family.</text>
</comment>
<evidence type="ECO:0000313" key="7">
    <source>
        <dbReference type="EMBL" id="RLE12997.1"/>
    </source>
</evidence>
<evidence type="ECO:0000256" key="4">
    <source>
        <dbReference type="PIRSR" id="PIRSR001365-1"/>
    </source>
</evidence>
<dbReference type="SUPFAM" id="SSF51569">
    <property type="entry name" value="Aldolase"/>
    <property type="match status" value="1"/>
</dbReference>
<gene>
    <name evidence="7" type="ORF">DRI96_03680</name>
</gene>
<keyword evidence="2 3" id="KW-0456">Lyase</keyword>
<comment type="caution">
    <text evidence="7">The sequence shown here is derived from an EMBL/GenBank/DDBJ whole genome shotgun (WGS) entry which is preliminary data.</text>
</comment>
<dbReference type="PRINTS" id="PR00146">
    <property type="entry name" value="DHPICSNTHASE"/>
</dbReference>
<keyword evidence="6" id="KW-0812">Transmembrane</keyword>
<dbReference type="AlphaFoldDB" id="A0A662DEQ4"/>
<dbReference type="PANTHER" id="PTHR12128">
    <property type="entry name" value="DIHYDRODIPICOLINATE SYNTHASE"/>
    <property type="match status" value="1"/>
</dbReference>
<sequence length="306" mass="33692">MKPQELSGVWIPICTPFTDEKVDAGKLEKNMQVYSQTQLRGYFALGSNGEACMLDREERIKVLRTILKNKGKGQLVMAGCGYESARVTIALAREVADEGADIASVITPHYFKKVMNDDALIKFYERVADESPIPVMLYNAPGFAGGVQLSAKAVARLSEHPNIIGMKDSAPTGPNVFLSIVNRENFAVLAGSANFFITSLLMGAVGGVLSLANFLPQACCRLYDIFQQGDMERASSLQRAILRVNREISGKYGVAGVKTGMDFAGLYGGEPRLPLLSLSQDDREKVRLVLKRFVEEYPEFKSYMRI</sequence>
<dbReference type="PANTHER" id="PTHR12128:SF66">
    <property type="entry name" value="4-HYDROXY-2-OXOGLUTARATE ALDOLASE, MITOCHONDRIAL"/>
    <property type="match status" value="1"/>
</dbReference>
<organism evidence="7 8">
    <name type="scientific">Aerophobetes bacterium</name>
    <dbReference type="NCBI Taxonomy" id="2030807"/>
    <lineage>
        <taxon>Bacteria</taxon>
        <taxon>Candidatus Aerophobota</taxon>
    </lineage>
</organism>
<protein>
    <submittedName>
        <fullName evidence="7">Dihydrodipicolinate synthase family protein</fullName>
    </submittedName>
</protein>
<keyword evidence="6" id="KW-1133">Transmembrane helix</keyword>
<evidence type="ECO:0000256" key="6">
    <source>
        <dbReference type="SAM" id="Phobius"/>
    </source>
</evidence>
<evidence type="ECO:0000313" key="8">
    <source>
        <dbReference type="Proteomes" id="UP000267654"/>
    </source>
</evidence>
<keyword evidence="6" id="KW-0472">Membrane</keyword>
<feature type="binding site" evidence="5">
    <location>
        <position position="208"/>
    </location>
    <ligand>
        <name>pyruvate</name>
        <dbReference type="ChEBI" id="CHEBI:15361"/>
    </ligand>
</feature>
<dbReference type="PIRSF" id="PIRSF001365">
    <property type="entry name" value="DHDPS"/>
    <property type="match status" value="1"/>
</dbReference>
<dbReference type="EMBL" id="QMQB01000117">
    <property type="protein sequence ID" value="RLE12997.1"/>
    <property type="molecule type" value="Genomic_DNA"/>
</dbReference>
<evidence type="ECO:0000256" key="1">
    <source>
        <dbReference type="ARBA" id="ARBA00007592"/>
    </source>
</evidence>
<feature type="active site" description="Proton donor/acceptor" evidence="4">
    <location>
        <position position="138"/>
    </location>
</feature>
<reference evidence="7 8" key="1">
    <citation type="submission" date="2018-06" db="EMBL/GenBank/DDBJ databases">
        <title>Extensive metabolic versatility and redundancy in microbially diverse, dynamic hydrothermal sediments.</title>
        <authorList>
            <person name="Dombrowski N."/>
            <person name="Teske A."/>
            <person name="Baker B.J."/>
        </authorList>
    </citation>
    <scope>NUCLEOTIDE SEQUENCE [LARGE SCALE GENOMIC DNA]</scope>
    <source>
        <strain evidence="7">B19_G9</strain>
    </source>
</reference>
<evidence type="ECO:0000256" key="5">
    <source>
        <dbReference type="PIRSR" id="PIRSR001365-2"/>
    </source>
</evidence>
<dbReference type="InterPro" id="IPR002220">
    <property type="entry name" value="DapA-like"/>
</dbReference>
<accession>A0A662DEQ4</accession>
<evidence type="ECO:0000256" key="3">
    <source>
        <dbReference type="PIRNR" id="PIRNR001365"/>
    </source>
</evidence>
<name>A0A662DEQ4_UNCAE</name>
<proteinExistence type="inferred from homology"/>
<dbReference type="Proteomes" id="UP000267654">
    <property type="component" value="Unassembled WGS sequence"/>
</dbReference>
<dbReference type="GO" id="GO:0008840">
    <property type="term" value="F:4-hydroxy-tetrahydrodipicolinate synthase activity"/>
    <property type="evidence" value="ECO:0007669"/>
    <property type="project" value="TreeGrafter"/>
</dbReference>
<dbReference type="Pfam" id="PF00701">
    <property type="entry name" value="DHDPS"/>
    <property type="match status" value="1"/>
</dbReference>
<evidence type="ECO:0000256" key="2">
    <source>
        <dbReference type="ARBA" id="ARBA00023239"/>
    </source>
</evidence>